<comment type="caution">
    <text evidence="4">The sequence shown here is derived from an EMBL/GenBank/DDBJ whole genome shotgun (WGS) entry which is preliminary data.</text>
</comment>
<dbReference type="InterPro" id="IPR042098">
    <property type="entry name" value="TauD-like_sf"/>
</dbReference>
<dbReference type="GO" id="GO:0016706">
    <property type="term" value="F:2-oxoglutarate-dependent dioxygenase activity"/>
    <property type="evidence" value="ECO:0007669"/>
    <property type="project" value="UniProtKB-ARBA"/>
</dbReference>
<dbReference type="OrthoDB" id="9819384at2"/>
<dbReference type="RefSeq" id="WP_116392207.1">
    <property type="nucleotide sequence ID" value="NZ_QUQO01000001.1"/>
</dbReference>
<organism evidence="4 5">
    <name type="scientific">Parvularcula marina</name>
    <dbReference type="NCBI Taxonomy" id="2292771"/>
    <lineage>
        <taxon>Bacteria</taxon>
        <taxon>Pseudomonadati</taxon>
        <taxon>Pseudomonadota</taxon>
        <taxon>Alphaproteobacteria</taxon>
        <taxon>Parvularculales</taxon>
        <taxon>Parvularculaceae</taxon>
        <taxon>Parvularcula</taxon>
    </lineage>
</organism>
<keyword evidence="3" id="KW-1133">Transmembrane helix</keyword>
<protein>
    <submittedName>
        <fullName evidence="4">Uncharacterized protein</fullName>
    </submittedName>
</protein>
<keyword evidence="1" id="KW-0560">Oxidoreductase</keyword>
<proteinExistence type="predicted"/>
<dbReference type="Gene3D" id="3.60.130.10">
    <property type="entry name" value="Clavaminate synthase-like"/>
    <property type="match status" value="1"/>
</dbReference>
<dbReference type="AlphaFoldDB" id="A0A371RJE6"/>
<sequence>MLREIKLNHRDRKRMKVLTRAVVTRLLPQTPELQGILNRGENRAIRVLSTFPGLLMAAGAYFLFYKYGAMLEGIPYLEHLADQTGMIVGALCVFVLFVFFNPLAGWLDNRFMQFWSGVYMFRFKWAQGDKAAEVLDAAESLIRTRPDKIVEALREEIEDTKSLSIPKQVMEVIDGFPGPGAPSAIIIRKFMERRLKSQYLADRFEGMRSDERDYAKRYFLRARAVRNAIRSQLLLNELGAELRAEIPAGPDWQRFYWSQPNAQETTLFDSKDFHQRFRTAAPHYRWPVATAKDSVGETAVFRLVAAIENPMRQAIYAINVREIIDAFPEVIRSFIEHEEGEIDEDDARVPALTELYLELLQSIDVQMFGKWDRRTLRPSSDVHIIPQPVLKNAAPAGQEPDWLLRWDPNRIDWSLFDDSDGNTRRAFAVLAESIDRLGQRSTPIILSRGDTLLIDNLRCLVARRELDAKRLAGAKRAAMYPLTWWLRGYYGFRQPTAEPIVRDEAPQIVPITEDELKSKSDFTDEEPTPREVHEIGPHSVLEFVEETPEAEDAHRALLVPRRQGAPEMRRLREPGEIL</sequence>
<feature type="transmembrane region" description="Helical" evidence="3">
    <location>
        <begin position="84"/>
        <end position="107"/>
    </location>
</feature>
<feature type="compositionally biased region" description="Basic and acidic residues" evidence="2">
    <location>
        <begin position="518"/>
        <end position="536"/>
    </location>
</feature>
<keyword evidence="3" id="KW-0812">Transmembrane</keyword>
<evidence type="ECO:0000313" key="5">
    <source>
        <dbReference type="Proteomes" id="UP000264589"/>
    </source>
</evidence>
<name>A0A371RJE6_9PROT</name>
<dbReference type="InParanoid" id="A0A371RJE6"/>
<feature type="transmembrane region" description="Helical" evidence="3">
    <location>
        <begin position="44"/>
        <end position="64"/>
    </location>
</feature>
<gene>
    <name evidence="4" type="ORF">DX908_10045</name>
</gene>
<evidence type="ECO:0000256" key="1">
    <source>
        <dbReference type="ARBA" id="ARBA00023002"/>
    </source>
</evidence>
<evidence type="ECO:0000256" key="2">
    <source>
        <dbReference type="SAM" id="MobiDB-lite"/>
    </source>
</evidence>
<evidence type="ECO:0000313" key="4">
    <source>
        <dbReference type="EMBL" id="RFB05574.1"/>
    </source>
</evidence>
<accession>A0A371RJE6</accession>
<keyword evidence="3" id="KW-0472">Membrane</keyword>
<dbReference type="Proteomes" id="UP000264589">
    <property type="component" value="Unassembled WGS sequence"/>
</dbReference>
<reference evidence="4 5" key="1">
    <citation type="submission" date="2018-08" db="EMBL/GenBank/DDBJ databases">
        <title>Parvularcula sp. SM1705, isolated from surface water of the South Sea China.</title>
        <authorList>
            <person name="Sun L."/>
        </authorList>
    </citation>
    <scope>NUCLEOTIDE SEQUENCE [LARGE SCALE GENOMIC DNA]</scope>
    <source>
        <strain evidence="4 5">SM1705</strain>
    </source>
</reference>
<keyword evidence="5" id="KW-1185">Reference proteome</keyword>
<dbReference type="EMBL" id="QUQO01000001">
    <property type="protein sequence ID" value="RFB05574.1"/>
    <property type="molecule type" value="Genomic_DNA"/>
</dbReference>
<feature type="region of interest" description="Disordered" evidence="2">
    <location>
        <begin position="518"/>
        <end position="537"/>
    </location>
</feature>
<evidence type="ECO:0000256" key="3">
    <source>
        <dbReference type="SAM" id="Phobius"/>
    </source>
</evidence>